<feature type="transmembrane region" description="Helical" evidence="2">
    <location>
        <begin position="12"/>
        <end position="32"/>
    </location>
</feature>
<keyword evidence="4" id="KW-1185">Reference proteome</keyword>
<dbReference type="RefSeq" id="WP_344753780.1">
    <property type="nucleotide sequence ID" value="NZ_BAABAE010000002.1"/>
</dbReference>
<feature type="transmembrane region" description="Helical" evidence="2">
    <location>
        <begin position="125"/>
        <end position="143"/>
    </location>
</feature>
<keyword evidence="2" id="KW-0472">Membrane</keyword>
<evidence type="ECO:0000256" key="1">
    <source>
        <dbReference type="SAM" id="MobiDB-lite"/>
    </source>
</evidence>
<proteinExistence type="predicted"/>
<organism evidence="3 4">
    <name type="scientific">Leifsonella bigeumensis</name>
    <dbReference type="NCBI Taxonomy" id="433643"/>
    <lineage>
        <taxon>Bacteria</taxon>
        <taxon>Bacillati</taxon>
        <taxon>Actinomycetota</taxon>
        <taxon>Actinomycetes</taxon>
        <taxon>Micrococcales</taxon>
        <taxon>Microbacteriaceae</taxon>
        <taxon>Leifsonella</taxon>
    </lineage>
</organism>
<feature type="region of interest" description="Disordered" evidence="1">
    <location>
        <begin position="152"/>
        <end position="197"/>
    </location>
</feature>
<feature type="transmembrane region" description="Helical" evidence="2">
    <location>
        <begin position="38"/>
        <end position="55"/>
    </location>
</feature>
<name>A0ABP7FAC3_9MICO</name>
<evidence type="ECO:0000256" key="2">
    <source>
        <dbReference type="SAM" id="Phobius"/>
    </source>
</evidence>
<keyword evidence="2" id="KW-1133">Transmembrane helix</keyword>
<evidence type="ECO:0000313" key="3">
    <source>
        <dbReference type="EMBL" id="GAA3733434.1"/>
    </source>
</evidence>
<gene>
    <name evidence="3" type="ORF">GCM10022239_07090</name>
</gene>
<evidence type="ECO:0000313" key="4">
    <source>
        <dbReference type="Proteomes" id="UP001501004"/>
    </source>
</evidence>
<sequence length="197" mass="20728">MSTPQQPAPEAVMRGLLFSLVVIPLGIAAWLILWNVGFIASVVAWGIAFLASWLYRLGARRIGRTGVIVVVAVTIVTLALSLVAGFAWDIAAEVQRQYGVPWTVAIGVPEFWQDTFGWMFDPANLLTLILAIAFGFLGCFWTLRQLSRATKTGEQSSSGDIPADGTAPADGTSAAAADEAGSDQEQLPPPAAGPSGA</sequence>
<feature type="transmembrane region" description="Helical" evidence="2">
    <location>
        <begin position="67"/>
        <end position="88"/>
    </location>
</feature>
<feature type="compositionally biased region" description="Low complexity" evidence="1">
    <location>
        <begin position="163"/>
        <end position="186"/>
    </location>
</feature>
<feature type="compositionally biased region" description="Pro residues" evidence="1">
    <location>
        <begin position="187"/>
        <end position="197"/>
    </location>
</feature>
<comment type="caution">
    <text evidence="3">The sequence shown here is derived from an EMBL/GenBank/DDBJ whole genome shotgun (WGS) entry which is preliminary data.</text>
</comment>
<protein>
    <submittedName>
        <fullName evidence="3">Uncharacterized protein</fullName>
    </submittedName>
</protein>
<accession>A0ABP7FAC3</accession>
<dbReference type="Proteomes" id="UP001501004">
    <property type="component" value="Unassembled WGS sequence"/>
</dbReference>
<dbReference type="EMBL" id="BAABAE010000002">
    <property type="protein sequence ID" value="GAA3733434.1"/>
    <property type="molecule type" value="Genomic_DNA"/>
</dbReference>
<keyword evidence="2" id="KW-0812">Transmembrane</keyword>
<reference evidence="4" key="1">
    <citation type="journal article" date="2019" name="Int. J. Syst. Evol. Microbiol.">
        <title>The Global Catalogue of Microorganisms (GCM) 10K type strain sequencing project: providing services to taxonomists for standard genome sequencing and annotation.</title>
        <authorList>
            <consortium name="The Broad Institute Genomics Platform"/>
            <consortium name="The Broad Institute Genome Sequencing Center for Infectious Disease"/>
            <person name="Wu L."/>
            <person name="Ma J."/>
        </authorList>
    </citation>
    <scope>NUCLEOTIDE SEQUENCE [LARGE SCALE GENOMIC DNA]</scope>
    <source>
        <strain evidence="4">JCM 16949</strain>
    </source>
</reference>